<sequence length="77" mass="8801">MLVTSRDCLSYPAVIVAHSHSYHSLGGTRTDRHGARQLSSLSVKYHCSLIFFPREFLLDRVTKRREPRPSQRVAAAY</sequence>
<evidence type="ECO:0000313" key="1">
    <source>
        <dbReference type="EMBL" id="KAL0125919.1"/>
    </source>
</evidence>
<name>A0AAW2GCH7_9HYME</name>
<accession>A0AAW2GCH7</accession>
<protein>
    <submittedName>
        <fullName evidence="1">Uncharacterized protein</fullName>
    </submittedName>
</protein>
<dbReference type="Proteomes" id="UP001430953">
    <property type="component" value="Unassembled WGS sequence"/>
</dbReference>
<proteinExistence type="predicted"/>
<dbReference type="AlphaFoldDB" id="A0AAW2GCH7"/>
<dbReference type="EMBL" id="JADYXP020000004">
    <property type="protein sequence ID" value="KAL0125919.1"/>
    <property type="molecule type" value="Genomic_DNA"/>
</dbReference>
<gene>
    <name evidence="1" type="ORF">PUN28_004769</name>
</gene>
<evidence type="ECO:0000313" key="2">
    <source>
        <dbReference type="Proteomes" id="UP001430953"/>
    </source>
</evidence>
<reference evidence="1 2" key="1">
    <citation type="submission" date="2023-03" db="EMBL/GenBank/DDBJ databases">
        <title>High recombination rates correlate with genetic variation in Cardiocondyla obscurior ants.</title>
        <authorList>
            <person name="Errbii M."/>
        </authorList>
    </citation>
    <scope>NUCLEOTIDE SEQUENCE [LARGE SCALE GENOMIC DNA]</scope>
    <source>
        <strain evidence="1">Alpha-2009</strain>
        <tissue evidence="1">Whole body</tissue>
    </source>
</reference>
<organism evidence="1 2">
    <name type="scientific">Cardiocondyla obscurior</name>
    <dbReference type="NCBI Taxonomy" id="286306"/>
    <lineage>
        <taxon>Eukaryota</taxon>
        <taxon>Metazoa</taxon>
        <taxon>Ecdysozoa</taxon>
        <taxon>Arthropoda</taxon>
        <taxon>Hexapoda</taxon>
        <taxon>Insecta</taxon>
        <taxon>Pterygota</taxon>
        <taxon>Neoptera</taxon>
        <taxon>Endopterygota</taxon>
        <taxon>Hymenoptera</taxon>
        <taxon>Apocrita</taxon>
        <taxon>Aculeata</taxon>
        <taxon>Formicoidea</taxon>
        <taxon>Formicidae</taxon>
        <taxon>Myrmicinae</taxon>
        <taxon>Cardiocondyla</taxon>
    </lineage>
</organism>
<keyword evidence="2" id="KW-1185">Reference proteome</keyword>
<comment type="caution">
    <text evidence="1">The sequence shown here is derived from an EMBL/GenBank/DDBJ whole genome shotgun (WGS) entry which is preliminary data.</text>
</comment>